<comment type="caution">
    <text evidence="2">The sequence shown here is derived from an EMBL/GenBank/DDBJ whole genome shotgun (WGS) entry which is preliminary data.</text>
</comment>
<dbReference type="RefSeq" id="WP_003362257.1">
    <property type="nucleotide sequence ID" value="NZ_CP013847.1"/>
</dbReference>
<dbReference type="Gene3D" id="1.10.260.40">
    <property type="entry name" value="lambda repressor-like DNA-binding domains"/>
    <property type="match status" value="1"/>
</dbReference>
<accession>A0A6B4A6V7</accession>
<feature type="domain" description="HTH cro/C1-type" evidence="1">
    <location>
        <begin position="9"/>
        <end position="66"/>
    </location>
</feature>
<evidence type="ECO:0000313" key="3">
    <source>
        <dbReference type="Proteomes" id="UP000480039"/>
    </source>
</evidence>
<evidence type="ECO:0000313" key="2">
    <source>
        <dbReference type="EMBL" id="NFJ10638.1"/>
    </source>
</evidence>
<dbReference type="OMA" id="WLAIQCN"/>
<dbReference type="Proteomes" id="UP000480039">
    <property type="component" value="Unassembled WGS sequence"/>
</dbReference>
<sequence>MIKVKVMDILNERERNIRWLSKKCDIGYNTMYNFVMGKTNAVSYNILEKVCTILEVNIDDVLEVIKG</sequence>
<dbReference type="InterPro" id="IPR010982">
    <property type="entry name" value="Lambda_DNA-bd_dom_sf"/>
</dbReference>
<dbReference type="InterPro" id="IPR001387">
    <property type="entry name" value="Cro/C1-type_HTH"/>
</dbReference>
<reference evidence="2 3" key="1">
    <citation type="submission" date="2019-04" db="EMBL/GenBank/DDBJ databases">
        <title>Genome sequencing of Clostridium botulinum Groups I-IV and Clostridium butyricum.</title>
        <authorList>
            <person name="Brunt J."/>
            <person name="Van Vliet A.H.M."/>
            <person name="Stringer S.C."/>
            <person name="Carter A.T."/>
            <person name="Peck M.W."/>
        </authorList>
    </citation>
    <scope>NUCLEOTIDE SEQUENCE [LARGE SCALE GENOMIC DNA]</scope>
    <source>
        <strain evidence="2 3">Colworth BL30</strain>
    </source>
</reference>
<dbReference type="AlphaFoldDB" id="A0A6B4A6V7"/>
<dbReference type="SUPFAM" id="SSF47413">
    <property type="entry name" value="lambda repressor-like DNA-binding domains"/>
    <property type="match status" value="1"/>
</dbReference>
<evidence type="ECO:0000259" key="1">
    <source>
        <dbReference type="Pfam" id="PF13443"/>
    </source>
</evidence>
<organism evidence="2 3">
    <name type="scientific">Clostridium botulinum</name>
    <dbReference type="NCBI Taxonomy" id="1491"/>
    <lineage>
        <taxon>Bacteria</taxon>
        <taxon>Bacillati</taxon>
        <taxon>Bacillota</taxon>
        <taxon>Clostridia</taxon>
        <taxon>Eubacteriales</taxon>
        <taxon>Clostridiaceae</taxon>
        <taxon>Clostridium</taxon>
    </lineage>
</organism>
<dbReference type="GO" id="GO:0003677">
    <property type="term" value="F:DNA binding"/>
    <property type="evidence" value="ECO:0007669"/>
    <property type="project" value="InterPro"/>
</dbReference>
<gene>
    <name evidence="2" type="ORF">FC871_19705</name>
</gene>
<dbReference type="Pfam" id="PF13443">
    <property type="entry name" value="HTH_26"/>
    <property type="match status" value="1"/>
</dbReference>
<protein>
    <submittedName>
        <fullName evidence="2">Helix-turn-helix transcriptional regulator</fullName>
    </submittedName>
</protein>
<proteinExistence type="predicted"/>
<dbReference type="EMBL" id="SWQE01000017">
    <property type="protein sequence ID" value="NFJ10638.1"/>
    <property type="molecule type" value="Genomic_DNA"/>
</dbReference>
<name>A0A6B4A6V7_CLOBO</name>